<proteinExistence type="predicted"/>
<accession>A0AAD5Y4D6</accession>
<name>A0AAD5Y4D6_9FUNG</name>
<reference evidence="1" key="1">
    <citation type="submission" date="2020-05" db="EMBL/GenBank/DDBJ databases">
        <title>Phylogenomic resolution of chytrid fungi.</title>
        <authorList>
            <person name="Stajich J.E."/>
            <person name="Amses K."/>
            <person name="Simmons R."/>
            <person name="Seto K."/>
            <person name="Myers J."/>
            <person name="Bonds A."/>
            <person name="Quandt C.A."/>
            <person name="Barry K."/>
            <person name="Liu P."/>
            <person name="Grigoriev I."/>
            <person name="Longcore J.E."/>
            <person name="James T.Y."/>
        </authorList>
    </citation>
    <scope>NUCLEOTIDE SEQUENCE</scope>
    <source>
        <strain evidence="1">PLAUS21</strain>
    </source>
</reference>
<dbReference type="AlphaFoldDB" id="A0AAD5Y4D6"/>
<dbReference type="Proteomes" id="UP001210925">
    <property type="component" value="Unassembled WGS sequence"/>
</dbReference>
<comment type="caution">
    <text evidence="1">The sequence shown here is derived from an EMBL/GenBank/DDBJ whole genome shotgun (WGS) entry which is preliminary data.</text>
</comment>
<evidence type="ECO:0000313" key="1">
    <source>
        <dbReference type="EMBL" id="KAJ3249841.1"/>
    </source>
</evidence>
<keyword evidence="2" id="KW-1185">Reference proteome</keyword>
<protein>
    <submittedName>
        <fullName evidence="1">Uncharacterized protein</fullName>
    </submittedName>
</protein>
<evidence type="ECO:0000313" key="2">
    <source>
        <dbReference type="Proteomes" id="UP001210925"/>
    </source>
</evidence>
<gene>
    <name evidence="1" type="ORF">HK103_004368</name>
</gene>
<feature type="non-terminal residue" evidence="1">
    <location>
        <position position="97"/>
    </location>
</feature>
<sequence length="97" mass="10855">MITVSGILLVDSIDASKERYTCLLSVTVKYGEIKAKVAFWNKNIADGSLVSYQGTIQKCEGEFMLNVFNYYVLPLKCPEDGMILPCYATVHGFMDED</sequence>
<organism evidence="1 2">
    <name type="scientific">Boothiomyces macroporosus</name>
    <dbReference type="NCBI Taxonomy" id="261099"/>
    <lineage>
        <taxon>Eukaryota</taxon>
        <taxon>Fungi</taxon>
        <taxon>Fungi incertae sedis</taxon>
        <taxon>Chytridiomycota</taxon>
        <taxon>Chytridiomycota incertae sedis</taxon>
        <taxon>Chytridiomycetes</taxon>
        <taxon>Rhizophydiales</taxon>
        <taxon>Terramycetaceae</taxon>
        <taxon>Boothiomyces</taxon>
    </lineage>
</organism>
<dbReference type="EMBL" id="JADGKB010000352">
    <property type="protein sequence ID" value="KAJ3249841.1"/>
    <property type="molecule type" value="Genomic_DNA"/>
</dbReference>